<reference evidence="3" key="1">
    <citation type="submission" date="2017-10" db="EMBL/GenBank/DDBJ databases">
        <authorList>
            <person name="Gaisin V.A."/>
            <person name="Rysina M.S."/>
            <person name="Grouzdev D.S."/>
        </authorList>
    </citation>
    <scope>NUCLEOTIDE SEQUENCE [LARGE SCALE GENOMIC DNA]</scope>
    <source>
        <strain evidence="3">V1</strain>
    </source>
</reference>
<keyword evidence="1" id="KW-1133">Transmembrane helix</keyword>
<keyword evidence="1" id="KW-0472">Membrane</keyword>
<dbReference type="RefSeq" id="WP_110023088.1">
    <property type="nucleotide sequence ID" value="NZ_PDNZ01000004.1"/>
</dbReference>
<dbReference type="EMBL" id="PDNZ01000004">
    <property type="protein sequence ID" value="PWW81955.1"/>
    <property type="molecule type" value="Genomic_DNA"/>
</dbReference>
<dbReference type="Proteomes" id="UP000246278">
    <property type="component" value="Unassembled WGS sequence"/>
</dbReference>
<dbReference type="AlphaFoldDB" id="A0A317T5W7"/>
<feature type="transmembrane region" description="Helical" evidence="1">
    <location>
        <begin position="157"/>
        <end position="175"/>
    </location>
</feature>
<feature type="transmembrane region" description="Helical" evidence="1">
    <location>
        <begin position="74"/>
        <end position="99"/>
    </location>
</feature>
<evidence type="ECO:0000313" key="2">
    <source>
        <dbReference type="EMBL" id="PWW81955.1"/>
    </source>
</evidence>
<gene>
    <name evidence="2" type="ORF">CR164_06230</name>
</gene>
<organism evidence="2 3">
    <name type="scientific">Prosthecochloris marina</name>
    <dbReference type="NCBI Taxonomy" id="2017681"/>
    <lineage>
        <taxon>Bacteria</taxon>
        <taxon>Pseudomonadati</taxon>
        <taxon>Chlorobiota</taxon>
        <taxon>Chlorobiia</taxon>
        <taxon>Chlorobiales</taxon>
        <taxon>Chlorobiaceae</taxon>
        <taxon>Prosthecochloris</taxon>
    </lineage>
</organism>
<feature type="transmembrane region" description="Helical" evidence="1">
    <location>
        <begin position="111"/>
        <end position="137"/>
    </location>
</feature>
<feature type="transmembrane region" description="Helical" evidence="1">
    <location>
        <begin position="16"/>
        <end position="36"/>
    </location>
</feature>
<dbReference type="OrthoDB" id="2607915at2"/>
<keyword evidence="1" id="KW-0812">Transmembrane</keyword>
<sequence length="181" mass="20368">MIRNLADHLRRWSKGWLVFLLFVVLVGFVVITLPIAQTASAGIEGLDSRHFYTPKEAFAVVAAYSEKGRSLLRFFYLTADILNPILYTLFLALFISWLFQRGFRPDSKMQLLNVLPFGAAIFDLLENLSIVTMLSVYPSQPAFVAWLAVVGTTTKYAFIYTSFAFVIVGIAAAALNRFRVQ</sequence>
<proteinExistence type="predicted"/>
<comment type="caution">
    <text evidence="2">The sequence shown here is derived from an EMBL/GenBank/DDBJ whole genome shotgun (WGS) entry which is preliminary data.</text>
</comment>
<name>A0A317T5W7_9CHLB</name>
<protein>
    <submittedName>
        <fullName evidence="2">Uncharacterized protein</fullName>
    </submittedName>
</protein>
<evidence type="ECO:0000313" key="3">
    <source>
        <dbReference type="Proteomes" id="UP000246278"/>
    </source>
</evidence>
<keyword evidence="3" id="KW-1185">Reference proteome</keyword>
<accession>A0A317T5W7</accession>
<evidence type="ECO:0000256" key="1">
    <source>
        <dbReference type="SAM" id="Phobius"/>
    </source>
</evidence>